<dbReference type="PANTHER" id="PTHR21310">
    <property type="entry name" value="AMINOGLYCOSIDE PHOSPHOTRANSFERASE-RELATED-RELATED"/>
    <property type="match status" value="1"/>
</dbReference>
<evidence type="ECO:0000259" key="1">
    <source>
        <dbReference type="Pfam" id="PF01636"/>
    </source>
</evidence>
<dbReference type="PANTHER" id="PTHR21310:SF57">
    <property type="entry name" value="BLR2944 PROTEIN"/>
    <property type="match status" value="1"/>
</dbReference>
<dbReference type="Proteomes" id="UP000237222">
    <property type="component" value="Unassembled WGS sequence"/>
</dbReference>
<dbReference type="InterPro" id="IPR011009">
    <property type="entry name" value="Kinase-like_dom_sf"/>
</dbReference>
<protein>
    <submittedName>
        <fullName evidence="2">Phosphotransferase family protein</fullName>
    </submittedName>
</protein>
<dbReference type="InterPro" id="IPR041726">
    <property type="entry name" value="ACAD10_11_N"/>
</dbReference>
<sequence>MGKYTVTEAAAVQSDSQEAEKLELPLQKLLEREWGEPVVISGLRRLTGGAAAQTWSFNAADSRAEHRLIFRRGHDASQFGGALSKSEEAMVLNAAVLAGVPAPAVIAQLQANDGLGEGFLMRRIDGETLPQKILKAPIYSAARERMAGQCGEILATIHAVPLNTLQGLRRASAADQIAFYLQAFRGYQQTLPVFEYAFRWIAEHIPHCGEQTLVHGDFRNGNLMVGEDGIRAVLDWELSHIGDPMEDLAWLCVNSWRFGRIDKPVGGFGDRESLYSAYARASGREVDRDAVRFWELFGVLKWGVICLYQCDMHLSGRERSLERVAIGRRVSECELDILDLLRGE</sequence>
<name>A0A2S4HCL5_9GAMM</name>
<gene>
    <name evidence="2" type="ORF">C0068_15360</name>
</gene>
<reference evidence="2" key="1">
    <citation type="submission" date="2018-01" db="EMBL/GenBank/DDBJ databases">
        <authorList>
            <person name="Yu X.-D."/>
        </authorList>
    </citation>
    <scope>NUCLEOTIDE SEQUENCE</scope>
    <source>
        <strain evidence="2">ZX-21</strain>
    </source>
</reference>
<dbReference type="CDD" id="cd05154">
    <property type="entry name" value="ACAD10_11_N-like"/>
    <property type="match status" value="1"/>
</dbReference>
<evidence type="ECO:0000313" key="3">
    <source>
        <dbReference type="Proteomes" id="UP000237222"/>
    </source>
</evidence>
<dbReference type="InterPro" id="IPR002575">
    <property type="entry name" value="Aminoglycoside_PTrfase"/>
</dbReference>
<dbReference type="Gene3D" id="3.90.1200.10">
    <property type="match status" value="1"/>
</dbReference>
<dbReference type="SUPFAM" id="SSF56112">
    <property type="entry name" value="Protein kinase-like (PK-like)"/>
    <property type="match status" value="1"/>
</dbReference>
<dbReference type="InterPro" id="IPR051678">
    <property type="entry name" value="AGP_Transferase"/>
</dbReference>
<evidence type="ECO:0000313" key="2">
    <source>
        <dbReference type="EMBL" id="POP51733.1"/>
    </source>
</evidence>
<dbReference type="Pfam" id="PF01636">
    <property type="entry name" value="APH"/>
    <property type="match status" value="1"/>
</dbReference>
<accession>A0A2S4HCL5</accession>
<feature type="domain" description="Aminoglycoside phosphotransferase" evidence="1">
    <location>
        <begin position="43"/>
        <end position="280"/>
    </location>
</feature>
<proteinExistence type="predicted"/>
<comment type="caution">
    <text evidence="2">The sequence shown here is derived from an EMBL/GenBank/DDBJ whole genome shotgun (WGS) entry which is preliminary data.</text>
</comment>
<dbReference type="AlphaFoldDB" id="A0A2S4HCL5"/>
<organism evidence="2 3">
    <name type="scientific">Zhongshania marina</name>
    <dbReference type="NCBI Taxonomy" id="2304603"/>
    <lineage>
        <taxon>Bacteria</taxon>
        <taxon>Pseudomonadati</taxon>
        <taxon>Pseudomonadota</taxon>
        <taxon>Gammaproteobacteria</taxon>
        <taxon>Cellvibrionales</taxon>
        <taxon>Spongiibacteraceae</taxon>
        <taxon>Zhongshania</taxon>
    </lineage>
</organism>
<dbReference type="OrthoDB" id="179763at2"/>
<dbReference type="RefSeq" id="WP_103685359.1">
    <property type="nucleotide sequence ID" value="NZ_PQGG01000035.1"/>
</dbReference>
<dbReference type="EMBL" id="PQGG01000035">
    <property type="protein sequence ID" value="POP51733.1"/>
    <property type="molecule type" value="Genomic_DNA"/>
</dbReference>